<gene>
    <name evidence="2" type="ORF">GA0074692_2411</name>
</gene>
<dbReference type="EMBL" id="FMHW01000002">
    <property type="protein sequence ID" value="SCL27776.1"/>
    <property type="molecule type" value="Genomic_DNA"/>
</dbReference>
<feature type="transmembrane region" description="Helical" evidence="1">
    <location>
        <begin position="120"/>
        <end position="140"/>
    </location>
</feature>
<dbReference type="PANTHER" id="PTHR36840:SF1">
    <property type="entry name" value="BLL5714 PROTEIN"/>
    <property type="match status" value="1"/>
</dbReference>
<keyword evidence="1" id="KW-0472">Membrane</keyword>
<feature type="transmembrane region" description="Helical" evidence="1">
    <location>
        <begin position="220"/>
        <end position="239"/>
    </location>
</feature>
<feature type="transmembrane region" description="Helical" evidence="1">
    <location>
        <begin position="371"/>
        <end position="389"/>
    </location>
</feature>
<feature type="transmembrane region" description="Helical" evidence="1">
    <location>
        <begin position="284"/>
        <end position="306"/>
    </location>
</feature>
<sequence>MWRRRVAEPLPAQAHATRVTFLELFFDLVFVFALTRIVARAFEDLVVEPGGSMWSRALPGAGKTLLLLLALYALWQGTAWTTSRYDPESNAIQAVVAVALGAGLVMGVAVPQAFHGYAEAFAMAYVIGQVARPLVLRLSLREQGRRLLKWRMLVTYGVIGALWIVGAFVDGRTLITLWALALAIEYAAERYGWPVPGLGRSATARWDIAAEHLAERYQQFFLIALGETILVIGVSYSTGPFNLEHTLAFATAAITSALLWRVYYHRAGRILPEAIAHSNKPSAIGRSAATTHLVMIIGVVTTALGYEITIQHPVGHAPATWIAPVLLGPALFIAGRARFEYEVFGRVSPARLVTLAALILPYPLLTFAPPVAASGLAAAVLLAAAVADARRAHGRPPEPARPPF</sequence>
<feature type="transmembrane region" description="Helical" evidence="1">
    <location>
        <begin position="245"/>
        <end position="263"/>
    </location>
</feature>
<dbReference type="OrthoDB" id="7698234at2"/>
<dbReference type="InterPro" id="IPR010640">
    <property type="entry name" value="Low_temperature_requirement_A"/>
</dbReference>
<dbReference type="AlphaFoldDB" id="A0A1C6SE73"/>
<keyword evidence="3" id="KW-1185">Reference proteome</keyword>
<dbReference type="Pfam" id="PF06772">
    <property type="entry name" value="LtrA"/>
    <property type="match status" value="1"/>
</dbReference>
<dbReference type="Proteomes" id="UP000198959">
    <property type="component" value="Unassembled WGS sequence"/>
</dbReference>
<dbReference type="STRING" id="145854.GA0074692_2411"/>
<keyword evidence="1" id="KW-0812">Transmembrane</keyword>
<organism evidence="2 3">
    <name type="scientific">Micromonospora pallida</name>
    <dbReference type="NCBI Taxonomy" id="145854"/>
    <lineage>
        <taxon>Bacteria</taxon>
        <taxon>Bacillati</taxon>
        <taxon>Actinomycetota</taxon>
        <taxon>Actinomycetes</taxon>
        <taxon>Micromonosporales</taxon>
        <taxon>Micromonosporaceae</taxon>
        <taxon>Micromonospora</taxon>
    </lineage>
</organism>
<evidence type="ECO:0000313" key="3">
    <source>
        <dbReference type="Proteomes" id="UP000198959"/>
    </source>
</evidence>
<feature type="transmembrane region" description="Helical" evidence="1">
    <location>
        <begin position="21"/>
        <end position="42"/>
    </location>
</feature>
<evidence type="ECO:0000256" key="1">
    <source>
        <dbReference type="SAM" id="Phobius"/>
    </source>
</evidence>
<protein>
    <submittedName>
        <fullName evidence="2">Low temperature requirement protein LtrA</fullName>
    </submittedName>
</protein>
<accession>A0A1C6SE73</accession>
<name>A0A1C6SE73_9ACTN</name>
<feature type="transmembrane region" description="Helical" evidence="1">
    <location>
        <begin position="54"/>
        <end position="74"/>
    </location>
</feature>
<keyword evidence="1" id="KW-1133">Transmembrane helix</keyword>
<reference evidence="3" key="1">
    <citation type="submission" date="2016-06" db="EMBL/GenBank/DDBJ databases">
        <authorList>
            <person name="Varghese N."/>
            <person name="Submissions Spin"/>
        </authorList>
    </citation>
    <scope>NUCLEOTIDE SEQUENCE [LARGE SCALE GENOMIC DNA]</scope>
    <source>
        <strain evidence="3">DSM 43817</strain>
    </source>
</reference>
<feature type="transmembrane region" description="Helical" evidence="1">
    <location>
        <begin position="94"/>
        <end position="114"/>
    </location>
</feature>
<proteinExistence type="predicted"/>
<feature type="transmembrane region" description="Helical" evidence="1">
    <location>
        <begin position="318"/>
        <end position="335"/>
    </location>
</feature>
<dbReference type="PANTHER" id="PTHR36840">
    <property type="entry name" value="BLL5714 PROTEIN"/>
    <property type="match status" value="1"/>
</dbReference>
<evidence type="ECO:0000313" key="2">
    <source>
        <dbReference type="EMBL" id="SCL27776.1"/>
    </source>
</evidence>
<feature type="transmembrane region" description="Helical" evidence="1">
    <location>
        <begin position="152"/>
        <end position="169"/>
    </location>
</feature>